<keyword evidence="3" id="KW-0540">Nuclease</keyword>
<dbReference type="PANTHER" id="PTHR12801">
    <property type="entry name" value="RNA EXONUCLEASE REXO1 / RECO3 FAMILY MEMBER-RELATED"/>
    <property type="match status" value="1"/>
</dbReference>
<dbReference type="SUPFAM" id="SSF53098">
    <property type="entry name" value="Ribonuclease H-like"/>
    <property type="match status" value="1"/>
</dbReference>
<dbReference type="AlphaFoldDB" id="A0AAY4A127"/>
<name>A0AAY4A127_9TELE</name>
<dbReference type="InterPro" id="IPR031736">
    <property type="entry name" value="REXO1-like_dom"/>
</dbReference>
<feature type="region of interest" description="Disordered" evidence="7">
    <location>
        <begin position="459"/>
        <end position="487"/>
    </location>
</feature>
<gene>
    <name evidence="9" type="primary">zgc:152968</name>
</gene>
<evidence type="ECO:0000313" key="10">
    <source>
        <dbReference type="Proteomes" id="UP000694580"/>
    </source>
</evidence>
<feature type="region of interest" description="Disordered" evidence="7">
    <location>
        <begin position="244"/>
        <end position="268"/>
    </location>
</feature>
<evidence type="ECO:0000256" key="7">
    <source>
        <dbReference type="SAM" id="MobiDB-lite"/>
    </source>
</evidence>
<dbReference type="GO" id="GO:0005634">
    <property type="term" value="C:nucleus"/>
    <property type="evidence" value="ECO:0007669"/>
    <property type="project" value="UniProtKB-SubCell"/>
</dbReference>
<evidence type="ECO:0000256" key="6">
    <source>
        <dbReference type="ARBA" id="ARBA00023242"/>
    </source>
</evidence>
<organism evidence="9 10">
    <name type="scientific">Denticeps clupeoides</name>
    <name type="common">denticle herring</name>
    <dbReference type="NCBI Taxonomy" id="299321"/>
    <lineage>
        <taxon>Eukaryota</taxon>
        <taxon>Metazoa</taxon>
        <taxon>Chordata</taxon>
        <taxon>Craniata</taxon>
        <taxon>Vertebrata</taxon>
        <taxon>Euteleostomi</taxon>
        <taxon>Actinopterygii</taxon>
        <taxon>Neopterygii</taxon>
        <taxon>Teleostei</taxon>
        <taxon>Clupei</taxon>
        <taxon>Clupeiformes</taxon>
        <taxon>Denticipitoidei</taxon>
        <taxon>Denticipitidae</taxon>
        <taxon>Denticeps</taxon>
    </lineage>
</organism>
<dbReference type="InterPro" id="IPR047021">
    <property type="entry name" value="REXO1/3/4-like"/>
</dbReference>
<reference evidence="9 10" key="1">
    <citation type="submission" date="2020-06" db="EMBL/GenBank/DDBJ databases">
        <authorList>
            <consortium name="Wellcome Sanger Institute Data Sharing"/>
        </authorList>
    </citation>
    <scope>NUCLEOTIDE SEQUENCE [LARGE SCALE GENOMIC DNA]</scope>
</reference>
<keyword evidence="6" id="KW-0539">Nucleus</keyword>
<comment type="subcellular location">
    <subcellularLocation>
        <location evidence="1">Nucleus</location>
    </subcellularLocation>
</comment>
<evidence type="ECO:0000256" key="3">
    <source>
        <dbReference type="ARBA" id="ARBA00022722"/>
    </source>
</evidence>
<proteinExistence type="inferred from homology"/>
<protein>
    <recommendedName>
        <fullName evidence="8">Exonuclease domain-containing protein</fullName>
    </recommendedName>
</protein>
<dbReference type="InterPro" id="IPR036397">
    <property type="entry name" value="RNaseH_sf"/>
</dbReference>
<feature type="compositionally biased region" description="Polar residues" evidence="7">
    <location>
        <begin position="515"/>
        <end position="526"/>
    </location>
</feature>
<sequence length="1069" mass="117192">VNTQLISTLMVRQSSKGEKDSCYLELERINKQIETVKCEVEKEQKKLSRYHTAQVDSVPTYSDKYQSKYSINKAGKDFNSKYVLDLSRPRTDLEYDPYSNFSADLRCSNQPKSDKAHQECETTLEPGVKKTEDNSCGPLIAPLHESEDSDDGALIIDIPSLEEDPKCVKPSKQCKVTLTCESKNHVPRETRCRTVSSKLVPSKDAVKVSGGKSTQKKLTSSALENSKNLTLCNSKITVAQSQKKETEITTSAEKVPEKVPSPKRAADLPTRPLLMSSQQIDESHGSIETVVDDIAVCLDNMRNESERISCMNRADPAVMNSDDLVADWNVKAGFLSAHQELSSGDTELPTVVSFEKADPSGQAQPTVHSSTTPARLSALMGNNQVGLQGGCLGPMHLHPSQNVPVAELGQNLQSPSTTQVSGAVCLSAGQLENAASFTQCPTLSAPLSADPCVEHCGQDPTVTKPELPENQADSSSENELRYSDLELSETDPMEECYNIFMEANKDEDPSLQDAPMSTSTVGTETKSNLVNAQKKRVAHVAKFEGASSKPKAQVIIPYRGGASQLPSVLPRGQLCQRPASLVTAVEKLYQTANMNRKPLPVKPCVKIIPTVQLAPNVHFILPEGTCAVPVTLLPGPVTLPQPPQLTPAKCAFVVFSNWLKLICRGIKPQFLHLQLLLQPLPIKRKAKVKPDVGAKVPHDVRQRYVNLFVEEFLKTSATVQEAFEKALVEEKVVYDRSINRLKYLSVAVNSLKRLKSQSSLPVKADKSVQRSKGKIALDSGALHGAGDSSLYESLKEHVLSEEMLKENSYPMKHPHKAGCAIQYGDVKKSGPDSLKRICCRCGATFSVSQTGKHTRKEECNYHYGRVVEKKVPGGVESHYSCCEGAVGTPGCHIFKLHVHDAVDLSGFVSSQPLSPADTDCLELARVTVVNSSLRVIYDAFVRPDCEVVDYNTRFTGVSEEDVKGASANLHEVQATLLSFINKDTILIGHSLESDLCALKLLHSTVVDTSVVFPHRLGLPHKRALHSLTADYLRRIIQESAEDHDTGDDAAACMELILWRVKEDSKIRRF</sequence>
<dbReference type="Pfam" id="PF15870">
    <property type="entry name" value="EloA-BP1"/>
    <property type="match status" value="1"/>
</dbReference>
<dbReference type="Ensembl" id="ENSDCDT00010001659.1">
    <property type="protein sequence ID" value="ENSDCDP00010001590.1"/>
    <property type="gene ID" value="ENSDCDG00010000818.1"/>
</dbReference>
<evidence type="ECO:0000313" key="9">
    <source>
        <dbReference type="Ensembl" id="ENSDCDP00010001590.1"/>
    </source>
</evidence>
<dbReference type="FunFam" id="3.30.420.10:FF:000031">
    <property type="entry name" value="RNA exonuclease 1"/>
    <property type="match status" value="1"/>
</dbReference>
<dbReference type="Proteomes" id="UP000694580">
    <property type="component" value="Chromosome 4"/>
</dbReference>
<dbReference type="Pfam" id="PF00929">
    <property type="entry name" value="RNase_T"/>
    <property type="match status" value="1"/>
</dbReference>
<dbReference type="InterPro" id="IPR012337">
    <property type="entry name" value="RNaseH-like_sf"/>
</dbReference>
<feature type="domain" description="Exonuclease" evidence="8">
    <location>
        <begin position="906"/>
        <end position="1065"/>
    </location>
</feature>
<evidence type="ECO:0000256" key="5">
    <source>
        <dbReference type="ARBA" id="ARBA00022839"/>
    </source>
</evidence>
<evidence type="ECO:0000256" key="4">
    <source>
        <dbReference type="ARBA" id="ARBA00022801"/>
    </source>
</evidence>
<keyword evidence="10" id="KW-1185">Reference proteome</keyword>
<dbReference type="GO" id="GO:0003676">
    <property type="term" value="F:nucleic acid binding"/>
    <property type="evidence" value="ECO:0007669"/>
    <property type="project" value="InterPro"/>
</dbReference>
<keyword evidence="4" id="KW-0378">Hydrolase</keyword>
<accession>A0AAY4A127</accession>
<comment type="similarity">
    <text evidence="2">Belongs to the REXO1/REXO3 family.</text>
</comment>
<evidence type="ECO:0000259" key="8">
    <source>
        <dbReference type="SMART" id="SM00479"/>
    </source>
</evidence>
<reference evidence="9" key="3">
    <citation type="submission" date="2025-09" db="UniProtKB">
        <authorList>
            <consortium name="Ensembl"/>
        </authorList>
    </citation>
    <scope>IDENTIFICATION</scope>
</reference>
<evidence type="ECO:0000256" key="2">
    <source>
        <dbReference type="ARBA" id="ARBA00006357"/>
    </source>
</evidence>
<dbReference type="InterPro" id="IPR034922">
    <property type="entry name" value="REX1-like_exo"/>
</dbReference>
<dbReference type="Gene3D" id="3.30.420.10">
    <property type="entry name" value="Ribonuclease H-like superfamily/Ribonuclease H"/>
    <property type="match status" value="1"/>
</dbReference>
<dbReference type="GeneTree" id="ENSGT00940000167497"/>
<reference evidence="9" key="2">
    <citation type="submission" date="2025-08" db="UniProtKB">
        <authorList>
            <consortium name="Ensembl"/>
        </authorList>
    </citation>
    <scope>IDENTIFICATION</scope>
</reference>
<dbReference type="GO" id="GO:0004527">
    <property type="term" value="F:exonuclease activity"/>
    <property type="evidence" value="ECO:0007669"/>
    <property type="project" value="UniProtKB-KW"/>
</dbReference>
<dbReference type="CDD" id="cd06145">
    <property type="entry name" value="REX1_like"/>
    <property type="match status" value="1"/>
</dbReference>
<feature type="region of interest" description="Disordered" evidence="7">
    <location>
        <begin position="507"/>
        <end position="526"/>
    </location>
</feature>
<dbReference type="PANTHER" id="PTHR12801:SF152">
    <property type="entry name" value="EXONUCLEASE DOMAIN-CONTAINING PROTEIN"/>
    <property type="match status" value="1"/>
</dbReference>
<dbReference type="InterPro" id="IPR013520">
    <property type="entry name" value="Ribonucl_H"/>
</dbReference>
<dbReference type="SMART" id="SM00479">
    <property type="entry name" value="EXOIII"/>
    <property type="match status" value="1"/>
</dbReference>
<dbReference type="GO" id="GO:0010629">
    <property type="term" value="P:negative regulation of gene expression"/>
    <property type="evidence" value="ECO:0007669"/>
    <property type="project" value="UniProtKB-ARBA"/>
</dbReference>
<evidence type="ECO:0000256" key="1">
    <source>
        <dbReference type="ARBA" id="ARBA00004123"/>
    </source>
</evidence>
<keyword evidence="5" id="KW-0269">Exonuclease</keyword>